<evidence type="ECO:0000313" key="2">
    <source>
        <dbReference type="EMBL" id="CAB0031829.1"/>
    </source>
</evidence>
<feature type="region of interest" description="Disordered" evidence="1">
    <location>
        <begin position="1"/>
        <end position="21"/>
    </location>
</feature>
<keyword evidence="3" id="KW-1185">Reference proteome</keyword>
<evidence type="ECO:0000256" key="1">
    <source>
        <dbReference type="SAM" id="MobiDB-lite"/>
    </source>
</evidence>
<sequence>MQVPRACPRGAEPSRYPDIGHVIQSGTKTQSTAGSMSLQSAHPSPCRRLQISCSRILATINTGERKPALGSKVRAMSDNTERRVAGDRSECRLELESKVIQPWATIQSKRGHSLIHFQGHGLRRGVREVLDNYSVRCSPLCQPHTSRREQSD</sequence>
<protein>
    <submittedName>
        <fullName evidence="2">Uncharacterized protein</fullName>
    </submittedName>
</protein>
<dbReference type="AlphaFoldDB" id="A0A6H5I228"/>
<reference evidence="2 3" key="1">
    <citation type="submission" date="2020-02" db="EMBL/GenBank/DDBJ databases">
        <authorList>
            <person name="Ferguson B K."/>
        </authorList>
    </citation>
    <scope>NUCLEOTIDE SEQUENCE [LARGE SCALE GENOMIC DNA]</scope>
</reference>
<organism evidence="2 3">
    <name type="scientific">Trichogramma brassicae</name>
    <dbReference type="NCBI Taxonomy" id="86971"/>
    <lineage>
        <taxon>Eukaryota</taxon>
        <taxon>Metazoa</taxon>
        <taxon>Ecdysozoa</taxon>
        <taxon>Arthropoda</taxon>
        <taxon>Hexapoda</taxon>
        <taxon>Insecta</taxon>
        <taxon>Pterygota</taxon>
        <taxon>Neoptera</taxon>
        <taxon>Endopterygota</taxon>
        <taxon>Hymenoptera</taxon>
        <taxon>Apocrita</taxon>
        <taxon>Proctotrupomorpha</taxon>
        <taxon>Chalcidoidea</taxon>
        <taxon>Trichogrammatidae</taxon>
        <taxon>Trichogramma</taxon>
    </lineage>
</organism>
<evidence type="ECO:0000313" key="3">
    <source>
        <dbReference type="Proteomes" id="UP000479190"/>
    </source>
</evidence>
<dbReference type="Proteomes" id="UP000479190">
    <property type="component" value="Unassembled WGS sequence"/>
</dbReference>
<name>A0A6H5I228_9HYME</name>
<dbReference type="EMBL" id="CADCXV010000656">
    <property type="protein sequence ID" value="CAB0031829.1"/>
    <property type="molecule type" value="Genomic_DNA"/>
</dbReference>
<gene>
    <name evidence="2" type="ORF">TBRA_LOCUS3791</name>
</gene>
<proteinExistence type="predicted"/>
<accession>A0A6H5I228</accession>